<dbReference type="PANTHER" id="PTHR33146:SF26">
    <property type="entry name" value="ENDONUCLEASE 4"/>
    <property type="match status" value="1"/>
</dbReference>
<feature type="chain" id="PRO_5037600291" evidence="7">
    <location>
        <begin position="22"/>
        <end position="277"/>
    </location>
</feature>
<keyword evidence="7" id="KW-0732">Signal</keyword>
<evidence type="ECO:0000256" key="7">
    <source>
        <dbReference type="SAM" id="SignalP"/>
    </source>
</evidence>
<dbReference type="SUPFAM" id="SSF48537">
    <property type="entry name" value="Phospholipase C/P1 nuclease"/>
    <property type="match status" value="1"/>
</dbReference>
<comment type="caution">
    <text evidence="8">The sequence shown here is derived from an EMBL/GenBank/DDBJ whole genome shotgun (WGS) entry which is preliminary data.</text>
</comment>
<dbReference type="PANTHER" id="PTHR33146">
    <property type="entry name" value="ENDONUCLEASE 4"/>
    <property type="match status" value="1"/>
</dbReference>
<dbReference type="InterPro" id="IPR008947">
    <property type="entry name" value="PLipase_C/P1_nuclease_dom_sf"/>
</dbReference>
<evidence type="ECO:0000256" key="3">
    <source>
        <dbReference type="ARBA" id="ARBA00022759"/>
    </source>
</evidence>
<accession>A0A918YZ57</accession>
<dbReference type="CDD" id="cd11010">
    <property type="entry name" value="S1-P1_nuclease"/>
    <property type="match status" value="1"/>
</dbReference>
<dbReference type="GO" id="GO:0046872">
    <property type="term" value="F:metal ion binding"/>
    <property type="evidence" value="ECO:0007669"/>
    <property type="project" value="UniProtKB-KW"/>
</dbReference>
<organism evidence="8 9">
    <name type="scientific">Vulcaniibacterium thermophilum</name>
    <dbReference type="NCBI Taxonomy" id="1169913"/>
    <lineage>
        <taxon>Bacteria</taxon>
        <taxon>Pseudomonadati</taxon>
        <taxon>Pseudomonadota</taxon>
        <taxon>Gammaproteobacteria</taxon>
        <taxon>Lysobacterales</taxon>
        <taxon>Lysobacteraceae</taxon>
        <taxon>Vulcaniibacterium</taxon>
    </lineage>
</organism>
<dbReference type="InterPro" id="IPR003154">
    <property type="entry name" value="S1/P1nuclease"/>
</dbReference>
<keyword evidence="5" id="KW-1015">Disulfide bond</keyword>
<name>A0A918YZ57_9GAMM</name>
<evidence type="ECO:0000313" key="8">
    <source>
        <dbReference type="EMBL" id="GHE30242.1"/>
    </source>
</evidence>
<evidence type="ECO:0000256" key="6">
    <source>
        <dbReference type="ARBA" id="ARBA00023180"/>
    </source>
</evidence>
<dbReference type="EMBL" id="BNCF01000004">
    <property type="protein sequence ID" value="GHE30242.1"/>
    <property type="molecule type" value="Genomic_DNA"/>
</dbReference>
<keyword evidence="3 8" id="KW-0255">Endonuclease</keyword>
<evidence type="ECO:0000256" key="1">
    <source>
        <dbReference type="ARBA" id="ARBA00022722"/>
    </source>
</evidence>
<reference evidence="8" key="2">
    <citation type="submission" date="2020-09" db="EMBL/GenBank/DDBJ databases">
        <authorList>
            <person name="Sun Q."/>
            <person name="Kim S."/>
        </authorList>
    </citation>
    <scope>NUCLEOTIDE SEQUENCE</scope>
    <source>
        <strain evidence="8">KCTC 32020</strain>
    </source>
</reference>
<dbReference type="GO" id="GO:0006308">
    <property type="term" value="P:DNA catabolic process"/>
    <property type="evidence" value="ECO:0007669"/>
    <property type="project" value="InterPro"/>
</dbReference>
<gene>
    <name evidence="8" type="ORF">GCM10007167_10290</name>
</gene>
<dbReference type="Gene3D" id="1.10.575.10">
    <property type="entry name" value="P1 Nuclease"/>
    <property type="match status" value="1"/>
</dbReference>
<keyword evidence="1" id="KW-0540">Nuclease</keyword>
<evidence type="ECO:0000256" key="4">
    <source>
        <dbReference type="ARBA" id="ARBA00022801"/>
    </source>
</evidence>
<keyword evidence="4" id="KW-0378">Hydrolase</keyword>
<evidence type="ECO:0000256" key="2">
    <source>
        <dbReference type="ARBA" id="ARBA00022723"/>
    </source>
</evidence>
<keyword evidence="2" id="KW-0479">Metal-binding</keyword>
<keyword evidence="6" id="KW-0325">Glycoprotein</keyword>
<dbReference type="Proteomes" id="UP000636453">
    <property type="component" value="Unassembled WGS sequence"/>
</dbReference>
<dbReference type="GO" id="GO:0016788">
    <property type="term" value="F:hydrolase activity, acting on ester bonds"/>
    <property type="evidence" value="ECO:0007669"/>
    <property type="project" value="InterPro"/>
</dbReference>
<dbReference type="Pfam" id="PF02265">
    <property type="entry name" value="S1-P1_nuclease"/>
    <property type="match status" value="1"/>
</dbReference>
<dbReference type="RefSeq" id="WP_146475091.1">
    <property type="nucleotide sequence ID" value="NZ_BNCF01000004.1"/>
</dbReference>
<sequence>MTRLPTIALLLVLALPGTSHAWSALGHRLVGELAERHLEPAARREVTALLEGEAEPTLAGVSTWADELRGSELGRKTARWHYVNFPTGTCDYVPERDCPNGDCVIGAIERQRALLADRSQPRETRRDALKFLVHFVGDVHQPMHAGNRNDKGGNDYQISLRTPIEPESYARARYRDGVMGTNLHSIWDYYVLRSLGLEQPAYAKRLDALPWPPQDTPSSPPEAWALESCRLIDARGLYPETHVMQHDYLDRMRPLAEQRVRQAAWRLAALLNATLRP</sequence>
<keyword evidence="9" id="KW-1185">Reference proteome</keyword>
<evidence type="ECO:0000313" key="9">
    <source>
        <dbReference type="Proteomes" id="UP000636453"/>
    </source>
</evidence>
<dbReference type="OrthoDB" id="267579at2"/>
<dbReference type="GO" id="GO:0004519">
    <property type="term" value="F:endonuclease activity"/>
    <property type="evidence" value="ECO:0007669"/>
    <property type="project" value="UniProtKB-KW"/>
</dbReference>
<dbReference type="AlphaFoldDB" id="A0A918YZ57"/>
<dbReference type="GO" id="GO:0003676">
    <property type="term" value="F:nucleic acid binding"/>
    <property type="evidence" value="ECO:0007669"/>
    <property type="project" value="InterPro"/>
</dbReference>
<feature type="signal peptide" evidence="7">
    <location>
        <begin position="1"/>
        <end position="21"/>
    </location>
</feature>
<proteinExistence type="predicted"/>
<protein>
    <submittedName>
        <fullName evidence="8">Endonuclease</fullName>
    </submittedName>
</protein>
<reference evidence="8" key="1">
    <citation type="journal article" date="2014" name="Int. J. Syst. Evol. Microbiol.">
        <title>Complete genome sequence of Corynebacterium casei LMG S-19264T (=DSM 44701T), isolated from a smear-ripened cheese.</title>
        <authorList>
            <consortium name="US DOE Joint Genome Institute (JGI-PGF)"/>
            <person name="Walter F."/>
            <person name="Albersmeier A."/>
            <person name="Kalinowski J."/>
            <person name="Ruckert C."/>
        </authorList>
    </citation>
    <scope>NUCLEOTIDE SEQUENCE</scope>
    <source>
        <strain evidence="8">KCTC 32020</strain>
    </source>
</reference>
<evidence type="ECO:0000256" key="5">
    <source>
        <dbReference type="ARBA" id="ARBA00023157"/>
    </source>
</evidence>